<dbReference type="Proteomes" id="UP001562425">
    <property type="component" value="Unassembled WGS sequence"/>
</dbReference>
<dbReference type="Gene3D" id="2.60.40.690">
    <property type="entry name" value="Alpha-macroglobulin, receptor-binding domain"/>
    <property type="match status" value="1"/>
</dbReference>
<dbReference type="InterPro" id="IPR009048">
    <property type="entry name" value="A-macroglobulin_rcpt-bd"/>
</dbReference>
<comment type="caution">
    <text evidence="2">The sequence shown here is derived from an EMBL/GenBank/DDBJ whole genome shotgun (WGS) entry which is preliminary data.</text>
</comment>
<evidence type="ECO:0000259" key="1">
    <source>
        <dbReference type="Pfam" id="PF07677"/>
    </source>
</evidence>
<feature type="domain" description="Alpha-macroglobulin receptor-binding" evidence="1">
    <location>
        <begin position="7"/>
        <end position="60"/>
    </location>
</feature>
<dbReference type="AlphaFoldDB" id="A0ABD1DIY6"/>
<proteinExistence type="predicted"/>
<dbReference type="Pfam" id="PF07677">
    <property type="entry name" value="A2M_recep"/>
    <property type="match status" value="1"/>
</dbReference>
<name>A0ABD1DIY6_CULPP</name>
<keyword evidence="3" id="KW-1185">Reference proteome</keyword>
<dbReference type="SUPFAM" id="SSF49410">
    <property type="entry name" value="Alpha-macroglobulin receptor domain"/>
    <property type="match status" value="1"/>
</dbReference>
<dbReference type="EMBL" id="JBEHCU010005497">
    <property type="protein sequence ID" value="KAL1399608.1"/>
    <property type="molecule type" value="Genomic_DNA"/>
</dbReference>
<protein>
    <recommendedName>
        <fullName evidence="1">Alpha-macroglobulin receptor-binding domain-containing protein</fullName>
    </recommendedName>
</protein>
<accession>A0ABD1DIY6</accession>
<evidence type="ECO:0000313" key="3">
    <source>
        <dbReference type="Proteomes" id="UP001562425"/>
    </source>
</evidence>
<sequence length="85" mass="9718">MKIKLLNQGTNVRVYYNSLGEFDSCFIVKAERRYDVALHRPAHVVVYDAVDKNVFAIKKYDGIVNQPCDICQDEDCETMACKVAK</sequence>
<gene>
    <name evidence="2" type="ORF">pipiens_008082</name>
</gene>
<reference evidence="2 3" key="1">
    <citation type="submission" date="2024-05" db="EMBL/GenBank/DDBJ databases">
        <title>Culex pipiens pipiens assembly and annotation.</title>
        <authorList>
            <person name="Alout H."/>
            <person name="Durand T."/>
        </authorList>
    </citation>
    <scope>NUCLEOTIDE SEQUENCE [LARGE SCALE GENOMIC DNA]</scope>
    <source>
        <strain evidence="2">HA-2024</strain>
        <tissue evidence="2">Whole body</tissue>
    </source>
</reference>
<evidence type="ECO:0000313" key="2">
    <source>
        <dbReference type="EMBL" id="KAL1399608.1"/>
    </source>
</evidence>
<organism evidence="2 3">
    <name type="scientific">Culex pipiens pipiens</name>
    <name type="common">Northern house mosquito</name>
    <dbReference type="NCBI Taxonomy" id="38569"/>
    <lineage>
        <taxon>Eukaryota</taxon>
        <taxon>Metazoa</taxon>
        <taxon>Ecdysozoa</taxon>
        <taxon>Arthropoda</taxon>
        <taxon>Hexapoda</taxon>
        <taxon>Insecta</taxon>
        <taxon>Pterygota</taxon>
        <taxon>Neoptera</taxon>
        <taxon>Endopterygota</taxon>
        <taxon>Diptera</taxon>
        <taxon>Nematocera</taxon>
        <taxon>Culicoidea</taxon>
        <taxon>Culicidae</taxon>
        <taxon>Culicinae</taxon>
        <taxon>Culicini</taxon>
        <taxon>Culex</taxon>
        <taxon>Culex</taxon>
    </lineage>
</organism>
<dbReference type="InterPro" id="IPR036595">
    <property type="entry name" value="A-macroglobulin_rcpt-bd_sf"/>
</dbReference>